<dbReference type="NCBIfam" id="NF002674">
    <property type="entry name" value="PRK02399.1-2"/>
    <property type="match status" value="1"/>
</dbReference>
<evidence type="ECO:0000259" key="1">
    <source>
        <dbReference type="Pfam" id="PF06792"/>
    </source>
</evidence>
<evidence type="ECO:0000259" key="2">
    <source>
        <dbReference type="Pfam" id="PF23189"/>
    </source>
</evidence>
<sequence length="403" mass="43360">MAKTIAVIGSMDTKGKDYAFVKAEIEKRGHQALIIDTGILGEPYIQPDVSADQVAEASGVTLAELREKGDKSLAMLAMTKGVADIVKQLFKQGKIDAGFSMGGSNGTIIGTAALRSLPIGVPKVMVSTVASGDTQPYVGISDVVMFPSILDVSGVNRFSAQIYANAVGAVVGMVETAVPEVKGKPLITASMFGNTTKAVNHCLELMEQKDYEVLVFHATGTGGQTMEALVEKGYIAGMLDITTTELADELVGGVLSAGPTRMDAAAIWGVPQVIAPGCLDMVNFWDMKSVPEKYRNRVIYQWNSNVTLMRTNIEENLQLGRILAEKANRSTGPVAIFLPLKGVSELDAPGKEFWWPEADQALFDAIKKYARSEVEVIEMDCNINDPEFTTAVSNKLLQMIENE</sequence>
<dbReference type="Gene3D" id="3.40.50.12020">
    <property type="entry name" value="Uncharacterised protein family UPF0261, NN domain"/>
    <property type="match status" value="1"/>
</dbReference>
<dbReference type="Gene3D" id="3.40.50.12030">
    <property type="entry name" value="Uncharacterised protein family UPF0261, NC domain"/>
    <property type="match status" value="1"/>
</dbReference>
<dbReference type="InterPro" id="IPR008322">
    <property type="entry name" value="UPF0261"/>
</dbReference>
<dbReference type="Proteomes" id="UP000503088">
    <property type="component" value="Chromosome"/>
</dbReference>
<dbReference type="InterPro" id="IPR056778">
    <property type="entry name" value="UPF0261_C"/>
</dbReference>
<dbReference type="PIRSF" id="PIRSF033271">
    <property type="entry name" value="UCP033271"/>
    <property type="match status" value="1"/>
</dbReference>
<dbReference type="PANTHER" id="PTHR31862">
    <property type="entry name" value="UPF0261 DOMAIN PROTEIN (AFU_ORTHOLOGUE AFUA_1G10120)"/>
    <property type="match status" value="1"/>
</dbReference>
<protein>
    <submittedName>
        <fullName evidence="3">UPF0261 family protein</fullName>
    </submittedName>
</protein>
<feature type="domain" description="UPF0261" evidence="2">
    <location>
        <begin position="184"/>
        <end position="400"/>
    </location>
</feature>
<dbReference type="InterPro" id="IPR051353">
    <property type="entry name" value="Tobamovirus_resist_UPF0261"/>
</dbReference>
<dbReference type="AlphaFoldDB" id="A0A7D4CG49"/>
<reference evidence="3 4" key="1">
    <citation type="submission" date="2020-01" db="EMBL/GenBank/DDBJ databases">
        <authorList>
            <person name="Gulvik C.A."/>
            <person name="Batra D.G."/>
        </authorList>
    </citation>
    <scope>NUCLEOTIDE SEQUENCE [LARGE SCALE GENOMIC DNA]</scope>
    <source>
        <strain evidence="3 4">W9323</strain>
    </source>
</reference>
<dbReference type="PANTHER" id="PTHR31862:SF1">
    <property type="entry name" value="UPF0261 DOMAIN PROTEIN (AFU_ORTHOLOGUE AFUA_1G10120)"/>
    <property type="match status" value="1"/>
</dbReference>
<dbReference type="InterPro" id="IPR044122">
    <property type="entry name" value="UPF0261_N"/>
</dbReference>
<dbReference type="RefSeq" id="WP_173222651.1">
    <property type="nucleotide sequence ID" value="NZ_CP048104.1"/>
</dbReference>
<evidence type="ECO:0000313" key="4">
    <source>
        <dbReference type="Proteomes" id="UP000503088"/>
    </source>
</evidence>
<evidence type="ECO:0000313" key="3">
    <source>
        <dbReference type="EMBL" id="QKG84694.1"/>
    </source>
</evidence>
<dbReference type="KEGG" id="kpul:GXN76_09545"/>
<organism evidence="3 4">
    <name type="scientific">Kroppenstedtia pulmonis</name>
    <dbReference type="NCBI Taxonomy" id="1380685"/>
    <lineage>
        <taxon>Bacteria</taxon>
        <taxon>Bacillati</taxon>
        <taxon>Bacillota</taxon>
        <taxon>Bacilli</taxon>
        <taxon>Bacillales</taxon>
        <taxon>Thermoactinomycetaceae</taxon>
        <taxon>Kroppenstedtia</taxon>
    </lineage>
</organism>
<dbReference type="Pfam" id="PF23189">
    <property type="entry name" value="UPF0261_C"/>
    <property type="match status" value="1"/>
</dbReference>
<keyword evidence="4" id="KW-1185">Reference proteome</keyword>
<feature type="domain" description="UPF0261" evidence="1">
    <location>
        <begin position="3"/>
        <end position="176"/>
    </location>
</feature>
<gene>
    <name evidence="3" type="ORF">GXN76_09545</name>
</gene>
<proteinExistence type="predicted"/>
<dbReference type="EMBL" id="CP048104">
    <property type="protein sequence ID" value="QKG84694.1"/>
    <property type="molecule type" value="Genomic_DNA"/>
</dbReference>
<dbReference type="Pfam" id="PF06792">
    <property type="entry name" value="UPF0261"/>
    <property type="match status" value="1"/>
</dbReference>
<accession>A0A7D4CG49</accession>
<dbReference type="CDD" id="cd15488">
    <property type="entry name" value="Tm-1-like"/>
    <property type="match status" value="1"/>
</dbReference>
<name>A0A7D4CG49_9BACL</name>